<evidence type="ECO:0000313" key="1">
    <source>
        <dbReference type="EMBL" id="CEK55372.1"/>
    </source>
</evidence>
<accession>A0A0B6YGQ1</accession>
<gene>
    <name evidence="1" type="primary">ORF25042</name>
</gene>
<proteinExistence type="predicted"/>
<protein>
    <submittedName>
        <fullName evidence="1">Uncharacterized protein</fullName>
    </submittedName>
</protein>
<feature type="non-terminal residue" evidence="1">
    <location>
        <position position="1"/>
    </location>
</feature>
<reference evidence="1" key="1">
    <citation type="submission" date="2014-12" db="EMBL/GenBank/DDBJ databases">
        <title>Insight into the proteome of Arion vulgaris.</title>
        <authorList>
            <person name="Aradska J."/>
            <person name="Bulat T."/>
            <person name="Smidak R."/>
            <person name="Sarate P."/>
            <person name="Gangsoo J."/>
            <person name="Sialana F."/>
            <person name="Bilban M."/>
            <person name="Lubec G."/>
        </authorList>
    </citation>
    <scope>NUCLEOTIDE SEQUENCE</scope>
    <source>
        <tissue evidence="1">Skin</tissue>
    </source>
</reference>
<name>A0A0B6YGQ1_9EUPU</name>
<dbReference type="EMBL" id="HACG01008507">
    <property type="protein sequence ID" value="CEK55372.1"/>
    <property type="molecule type" value="Transcribed_RNA"/>
</dbReference>
<organism evidence="1">
    <name type="scientific">Arion vulgaris</name>
    <dbReference type="NCBI Taxonomy" id="1028688"/>
    <lineage>
        <taxon>Eukaryota</taxon>
        <taxon>Metazoa</taxon>
        <taxon>Spiralia</taxon>
        <taxon>Lophotrochozoa</taxon>
        <taxon>Mollusca</taxon>
        <taxon>Gastropoda</taxon>
        <taxon>Heterobranchia</taxon>
        <taxon>Euthyneura</taxon>
        <taxon>Panpulmonata</taxon>
        <taxon>Eupulmonata</taxon>
        <taxon>Stylommatophora</taxon>
        <taxon>Helicina</taxon>
        <taxon>Arionoidea</taxon>
        <taxon>Arionidae</taxon>
        <taxon>Arion</taxon>
    </lineage>
</organism>
<dbReference type="AlphaFoldDB" id="A0A0B6YGQ1"/>
<sequence>ETLQTPCKTIFADIFKVKTKQQCGKQKLAVLLLEGNDKDDPQSWYMEYNKI</sequence>